<sequence>MIECIVSHLYVKECKKSAKLDAMLAKKLQDVTEGGNGLATEGADGIRCKITEDKVTFEGKNSVILRKSIESIKANRTNRTAAVVVKTQKKKRKQLFILKFPNEKHLRKFEEALGVVTTGEEKKAQKVHKVSKSPGPRKNRNSSKARYSEPSPVSKVSSYISTDLVKPYYSDNEGQSGLNEFSDSNNYPIGENRTTVNVYYLNSLPDNGMTAKREGAVYTYETRFRNESELSEFLDSNSFSSSFSVSSRDIAYQILPVDVENGRGRRRDRGSRPRSDFVGSRAASISFLKEQNFERPGKVSPRPASHYVKYFERSRYAPN</sequence>
<protein>
    <submittedName>
        <fullName evidence="5">DUF5734 domain-containing protein</fullName>
    </submittedName>
</protein>
<dbReference type="WBParaSite" id="HNAJ_0001287301-mRNA-1">
    <property type="protein sequence ID" value="HNAJ_0001287301-mRNA-1"/>
    <property type="gene ID" value="HNAJ_0001287301"/>
</dbReference>
<dbReference type="Proteomes" id="UP000278807">
    <property type="component" value="Unassembled WGS sequence"/>
</dbReference>
<dbReference type="Pfam" id="PF19005">
    <property type="entry name" value="DUF5734"/>
    <property type="match status" value="1"/>
</dbReference>
<dbReference type="EMBL" id="UZAE01014722">
    <property type="protein sequence ID" value="VDO14259.1"/>
    <property type="molecule type" value="Genomic_DNA"/>
</dbReference>
<gene>
    <name evidence="3" type="ORF">HNAJ_LOCUS12849</name>
</gene>
<evidence type="ECO:0000313" key="5">
    <source>
        <dbReference type="WBParaSite" id="HNAJ_0001287301-mRNA-1"/>
    </source>
</evidence>
<reference evidence="5" key="1">
    <citation type="submission" date="2017-02" db="UniProtKB">
        <authorList>
            <consortium name="WormBaseParasite"/>
        </authorList>
    </citation>
    <scope>IDENTIFICATION</scope>
</reference>
<accession>A0A0R3TYC6</accession>
<dbReference type="InterPro" id="IPR043792">
    <property type="entry name" value="DUF5734"/>
</dbReference>
<proteinExistence type="predicted"/>
<feature type="compositionally biased region" description="Basic residues" evidence="1">
    <location>
        <begin position="125"/>
        <end position="143"/>
    </location>
</feature>
<evidence type="ECO:0000313" key="3">
    <source>
        <dbReference type="EMBL" id="VDO14259.1"/>
    </source>
</evidence>
<name>A0A0R3TYC6_RODNA</name>
<reference evidence="3 4" key="2">
    <citation type="submission" date="2018-11" db="EMBL/GenBank/DDBJ databases">
        <authorList>
            <consortium name="Pathogen Informatics"/>
        </authorList>
    </citation>
    <scope>NUCLEOTIDE SEQUENCE [LARGE SCALE GENOMIC DNA]</scope>
</reference>
<evidence type="ECO:0000313" key="4">
    <source>
        <dbReference type="Proteomes" id="UP000278807"/>
    </source>
</evidence>
<evidence type="ECO:0000256" key="1">
    <source>
        <dbReference type="SAM" id="MobiDB-lite"/>
    </source>
</evidence>
<feature type="domain" description="DUF5734" evidence="2">
    <location>
        <begin position="40"/>
        <end position="113"/>
    </location>
</feature>
<organism evidence="5">
    <name type="scientific">Rodentolepis nana</name>
    <name type="common">Dwarf tapeworm</name>
    <name type="synonym">Hymenolepis nana</name>
    <dbReference type="NCBI Taxonomy" id="102285"/>
    <lineage>
        <taxon>Eukaryota</taxon>
        <taxon>Metazoa</taxon>
        <taxon>Spiralia</taxon>
        <taxon>Lophotrochozoa</taxon>
        <taxon>Platyhelminthes</taxon>
        <taxon>Cestoda</taxon>
        <taxon>Eucestoda</taxon>
        <taxon>Cyclophyllidea</taxon>
        <taxon>Hymenolepididae</taxon>
        <taxon>Rodentolepis</taxon>
    </lineage>
</organism>
<dbReference type="AlphaFoldDB" id="A0A0R3TYC6"/>
<keyword evidence="4" id="KW-1185">Reference proteome</keyword>
<feature type="region of interest" description="Disordered" evidence="1">
    <location>
        <begin position="120"/>
        <end position="154"/>
    </location>
</feature>
<evidence type="ECO:0000259" key="2">
    <source>
        <dbReference type="Pfam" id="PF19005"/>
    </source>
</evidence>